<dbReference type="Proteomes" id="UP001314263">
    <property type="component" value="Unassembled WGS sequence"/>
</dbReference>
<organism evidence="1 2">
    <name type="scientific">Coccomyxa viridis</name>
    <dbReference type="NCBI Taxonomy" id="1274662"/>
    <lineage>
        <taxon>Eukaryota</taxon>
        <taxon>Viridiplantae</taxon>
        <taxon>Chlorophyta</taxon>
        <taxon>core chlorophytes</taxon>
        <taxon>Trebouxiophyceae</taxon>
        <taxon>Trebouxiophyceae incertae sedis</taxon>
        <taxon>Coccomyxaceae</taxon>
        <taxon>Coccomyxa</taxon>
    </lineage>
</organism>
<protein>
    <submittedName>
        <fullName evidence="1">Uncharacterized protein</fullName>
    </submittedName>
</protein>
<accession>A0AAV1I931</accession>
<reference evidence="1 2" key="1">
    <citation type="submission" date="2023-10" db="EMBL/GenBank/DDBJ databases">
        <authorList>
            <person name="Maclean D."/>
            <person name="Macfadyen A."/>
        </authorList>
    </citation>
    <scope>NUCLEOTIDE SEQUENCE [LARGE SCALE GENOMIC DNA]</scope>
</reference>
<dbReference type="AlphaFoldDB" id="A0AAV1I931"/>
<dbReference type="EMBL" id="CAUYUE010000009">
    <property type="protein sequence ID" value="CAK0783602.1"/>
    <property type="molecule type" value="Genomic_DNA"/>
</dbReference>
<evidence type="ECO:0000313" key="1">
    <source>
        <dbReference type="EMBL" id="CAK0783602.1"/>
    </source>
</evidence>
<proteinExistence type="predicted"/>
<evidence type="ECO:0000313" key="2">
    <source>
        <dbReference type="Proteomes" id="UP001314263"/>
    </source>
</evidence>
<gene>
    <name evidence="1" type="ORF">CVIRNUC_006801</name>
</gene>
<name>A0AAV1I931_9CHLO</name>
<keyword evidence="2" id="KW-1185">Reference proteome</keyword>
<comment type="caution">
    <text evidence="1">The sequence shown here is derived from an EMBL/GenBank/DDBJ whole genome shotgun (WGS) entry which is preliminary data.</text>
</comment>
<sequence length="114" mass="12451">MLEMVSTQNDILAKLKLMVESVSGIAARGTAESHSDDGVQGHLQHFQMEVIEALHTMGGQAVLFKPNFDIGNTTAALKDKALLRRLESLLLHWTSQVKKHPLSKAALGFSPFCP</sequence>